<dbReference type="Proteomes" id="UP000813461">
    <property type="component" value="Unassembled WGS sequence"/>
</dbReference>
<feature type="domain" description="Heterokaryon incompatibility" evidence="1">
    <location>
        <begin position="49"/>
        <end position="203"/>
    </location>
</feature>
<organism evidence="2 3">
    <name type="scientific">Paraphoma chrysanthemicola</name>
    <dbReference type="NCBI Taxonomy" id="798071"/>
    <lineage>
        <taxon>Eukaryota</taxon>
        <taxon>Fungi</taxon>
        <taxon>Dikarya</taxon>
        <taxon>Ascomycota</taxon>
        <taxon>Pezizomycotina</taxon>
        <taxon>Dothideomycetes</taxon>
        <taxon>Pleosporomycetidae</taxon>
        <taxon>Pleosporales</taxon>
        <taxon>Pleosporineae</taxon>
        <taxon>Phaeosphaeriaceae</taxon>
        <taxon>Paraphoma</taxon>
    </lineage>
</organism>
<keyword evidence="3" id="KW-1185">Reference proteome</keyword>
<evidence type="ECO:0000313" key="2">
    <source>
        <dbReference type="EMBL" id="KAH7083557.1"/>
    </source>
</evidence>
<name>A0A8K0R427_9PLEO</name>
<evidence type="ECO:0000313" key="3">
    <source>
        <dbReference type="Proteomes" id="UP000813461"/>
    </source>
</evidence>
<dbReference type="EMBL" id="JAGMVJ010000013">
    <property type="protein sequence ID" value="KAH7083557.1"/>
    <property type="molecule type" value="Genomic_DNA"/>
</dbReference>
<proteinExistence type="predicted"/>
<dbReference type="InterPro" id="IPR010730">
    <property type="entry name" value="HET"/>
</dbReference>
<dbReference type="OrthoDB" id="5386682at2759"/>
<dbReference type="InterPro" id="IPR052895">
    <property type="entry name" value="HetReg/Transcr_Mod"/>
</dbReference>
<dbReference type="AlphaFoldDB" id="A0A8K0R427"/>
<sequence>MSNAYRYRKLEGHDYFRLLKISTTRSYISGSLQYHYSLVHTRKDDAPRYETLSYVWGTTVQDAKLTLLDGTFVRITQVLEVVLPKLVHHCETEYVWIDQICIDQNNVEERGHQISIMGNIYSNCVQVIVRLDVAGWLGEWLRSILKTAHRSLDKAISTPDLAALEAHMSSLENTVPYGAYSILRGFWLILVSDWFSRAWVFQEVVLAPKSKVIISGPSTHEETVTSLYELYWTYKAFLSSILSSSDGSIRQKSEIMLGGRVQILAEMYNKWSQRHFGQEAADNVYFARILSSVTSHARTSLELDKLYAFFGLNNRSSIVLRPDYELTFDQALVTTVVAIIKGTLRLDIFEFISIRYGPVSPSWVPNFRHRETGVPFRSTSAESKTHGVQDPTIQTGSGISYPWAGSCDAQQLRVHGKKIDTINCFLLPKHDLSRCRHTKLMVKSILNTIKDDTTHSLGDMSCIDRRILSALKADGWFDNTSDPLHALHAGSQVNPSIEHEHSDGSEIESEQEYRDCLELNFIRKTMFCRRLYTTKQALFASGRNLHKGDIICILHGCSHPVALRPTKDGTGRYNVRGTCYLEGWMDPWANGKIYWAEDEADEFVLV</sequence>
<dbReference type="PANTHER" id="PTHR24148:SF64">
    <property type="entry name" value="HETEROKARYON INCOMPATIBILITY DOMAIN-CONTAINING PROTEIN"/>
    <property type="match status" value="1"/>
</dbReference>
<protein>
    <submittedName>
        <fullName evidence="2">Heterokaryon incompatibility protein-domain-containing protein</fullName>
    </submittedName>
</protein>
<gene>
    <name evidence="2" type="ORF">FB567DRAFT_87213</name>
</gene>
<comment type="caution">
    <text evidence="2">The sequence shown here is derived from an EMBL/GenBank/DDBJ whole genome shotgun (WGS) entry which is preliminary data.</text>
</comment>
<dbReference type="PANTHER" id="PTHR24148">
    <property type="entry name" value="ANKYRIN REPEAT DOMAIN-CONTAINING PROTEIN 39 HOMOLOG-RELATED"/>
    <property type="match status" value="1"/>
</dbReference>
<evidence type="ECO:0000259" key="1">
    <source>
        <dbReference type="Pfam" id="PF06985"/>
    </source>
</evidence>
<dbReference type="Pfam" id="PF06985">
    <property type="entry name" value="HET"/>
    <property type="match status" value="1"/>
</dbReference>
<accession>A0A8K0R427</accession>
<dbReference type="Pfam" id="PF26639">
    <property type="entry name" value="Het-6_barrel"/>
    <property type="match status" value="1"/>
</dbReference>
<reference evidence="2" key="1">
    <citation type="journal article" date="2021" name="Nat. Commun.">
        <title>Genetic determinants of endophytism in the Arabidopsis root mycobiome.</title>
        <authorList>
            <person name="Mesny F."/>
            <person name="Miyauchi S."/>
            <person name="Thiergart T."/>
            <person name="Pickel B."/>
            <person name="Atanasova L."/>
            <person name="Karlsson M."/>
            <person name="Huettel B."/>
            <person name="Barry K.W."/>
            <person name="Haridas S."/>
            <person name="Chen C."/>
            <person name="Bauer D."/>
            <person name="Andreopoulos W."/>
            <person name="Pangilinan J."/>
            <person name="LaButti K."/>
            <person name="Riley R."/>
            <person name="Lipzen A."/>
            <person name="Clum A."/>
            <person name="Drula E."/>
            <person name="Henrissat B."/>
            <person name="Kohler A."/>
            <person name="Grigoriev I.V."/>
            <person name="Martin F.M."/>
            <person name="Hacquard S."/>
        </authorList>
    </citation>
    <scope>NUCLEOTIDE SEQUENCE</scope>
    <source>
        <strain evidence="2">MPI-SDFR-AT-0120</strain>
    </source>
</reference>